<accession>A0A0K0NKX9</accession>
<reference evidence="1 2" key="1">
    <citation type="journal article" date="2015" name="PLoS ONE">
        <title>Lysis to Kill: Evaluation of the Lytic Abilities, and Genomics of Nine Bacteriophages Infective for Gordonia spp. and Their Potential Use in Activated Sludge Foam Biocontrol.</title>
        <authorList>
            <person name="Dyson Z.A."/>
            <person name="Tucci J."/>
            <person name="Seviour R.J."/>
            <person name="Petrovski S."/>
        </authorList>
    </citation>
    <scope>NUCLEOTIDE SEQUENCE [LARGE SCALE GENOMIC DNA]</scope>
</reference>
<name>A0A0K0NKX9_9CAUD</name>
<evidence type="ECO:0000313" key="2">
    <source>
        <dbReference type="Proteomes" id="UP000204451"/>
    </source>
</evidence>
<protein>
    <submittedName>
        <fullName evidence="1">Uncharacterized protein</fullName>
    </submittedName>
</protein>
<dbReference type="KEGG" id="vg:26516938"/>
<proteinExistence type="predicted"/>
<dbReference type="GeneID" id="26516938"/>
<dbReference type="RefSeq" id="YP_009188635.1">
    <property type="nucleotide sequence ID" value="NC_028668.1"/>
</dbReference>
<dbReference type="Proteomes" id="UP000204451">
    <property type="component" value="Segment"/>
</dbReference>
<keyword evidence="2" id="KW-1185">Reference proteome</keyword>
<gene>
    <name evidence="1" type="ORF">GMA3_67</name>
</gene>
<evidence type="ECO:0000313" key="1">
    <source>
        <dbReference type="EMBL" id="AKL88244.1"/>
    </source>
</evidence>
<dbReference type="EMBL" id="KR063279">
    <property type="protein sequence ID" value="AKL88244.1"/>
    <property type="molecule type" value="Genomic_DNA"/>
</dbReference>
<sequence>MIGILYWLNQHKYKVHVDGGVASMSCTRCNKLFGVMIDDSTW</sequence>
<organism evidence="1 2">
    <name type="scientific">Gordonia phage GMA3</name>
    <dbReference type="NCBI Taxonomy" id="1647284"/>
    <lineage>
        <taxon>Viruses</taxon>
        <taxon>Duplodnaviria</taxon>
        <taxon>Heunggongvirae</taxon>
        <taxon>Uroviricota</taxon>
        <taxon>Caudoviricetes</taxon>
        <taxon>Gamtrevirus</taxon>
        <taxon>Gamtrevirus GMA3</taxon>
    </lineage>
</organism>